<evidence type="ECO:0000256" key="1">
    <source>
        <dbReference type="SAM" id="SignalP"/>
    </source>
</evidence>
<organism evidence="2 3">
    <name type="scientific">Stachybotrys elegans</name>
    <dbReference type="NCBI Taxonomy" id="80388"/>
    <lineage>
        <taxon>Eukaryota</taxon>
        <taxon>Fungi</taxon>
        <taxon>Dikarya</taxon>
        <taxon>Ascomycota</taxon>
        <taxon>Pezizomycotina</taxon>
        <taxon>Sordariomycetes</taxon>
        <taxon>Hypocreomycetidae</taxon>
        <taxon>Hypocreales</taxon>
        <taxon>Stachybotryaceae</taxon>
        <taxon>Stachybotrys</taxon>
    </lineage>
</organism>
<gene>
    <name evidence="2" type="ORF">B0I35DRAFT_444835</name>
</gene>
<accession>A0A8K0WKJ8</accession>
<keyword evidence="3" id="KW-1185">Reference proteome</keyword>
<comment type="caution">
    <text evidence="2">The sequence shown here is derived from an EMBL/GenBank/DDBJ whole genome shotgun (WGS) entry which is preliminary data.</text>
</comment>
<proteinExistence type="predicted"/>
<dbReference type="EMBL" id="JAGPNK010000021">
    <property type="protein sequence ID" value="KAH7304743.1"/>
    <property type="molecule type" value="Genomic_DNA"/>
</dbReference>
<feature type="chain" id="PRO_5035455678" description="Ubiquitin 3 binding protein But2 C-terminal domain-containing protein" evidence="1">
    <location>
        <begin position="19"/>
        <end position="186"/>
    </location>
</feature>
<evidence type="ECO:0008006" key="4">
    <source>
        <dbReference type="Google" id="ProtNLM"/>
    </source>
</evidence>
<protein>
    <recommendedName>
        <fullName evidence="4">Ubiquitin 3 binding protein But2 C-terminal domain-containing protein</fullName>
    </recommendedName>
</protein>
<reference evidence="2" key="1">
    <citation type="journal article" date="2021" name="Nat. Commun.">
        <title>Genetic determinants of endophytism in the Arabidopsis root mycobiome.</title>
        <authorList>
            <person name="Mesny F."/>
            <person name="Miyauchi S."/>
            <person name="Thiergart T."/>
            <person name="Pickel B."/>
            <person name="Atanasova L."/>
            <person name="Karlsson M."/>
            <person name="Huettel B."/>
            <person name="Barry K.W."/>
            <person name="Haridas S."/>
            <person name="Chen C."/>
            <person name="Bauer D."/>
            <person name="Andreopoulos W."/>
            <person name="Pangilinan J."/>
            <person name="LaButti K."/>
            <person name="Riley R."/>
            <person name="Lipzen A."/>
            <person name="Clum A."/>
            <person name="Drula E."/>
            <person name="Henrissat B."/>
            <person name="Kohler A."/>
            <person name="Grigoriev I.V."/>
            <person name="Martin F.M."/>
            <person name="Hacquard S."/>
        </authorList>
    </citation>
    <scope>NUCLEOTIDE SEQUENCE</scope>
    <source>
        <strain evidence="2">MPI-CAGE-CH-0235</strain>
    </source>
</reference>
<dbReference type="OrthoDB" id="5356630at2759"/>
<dbReference type="Proteomes" id="UP000813444">
    <property type="component" value="Unassembled WGS sequence"/>
</dbReference>
<sequence length="186" mass="19747">MHLHHAIIVTIASSSVLGAPLEARSDSYFTPSVTWRYNVGTGAISGTSTGLIAKSNTNGGQDTTALVTFVYPAGVAGKRCQFAFYLNDGAALAGSRKIDLFTVNDPAPGPRAGWGPGNQRDIQLGRLSAVKPGLATWDATYSSYLTQSTECKPPGTTEAFELAGVYDKDFISWDLAVAGPRIFYSY</sequence>
<evidence type="ECO:0000313" key="2">
    <source>
        <dbReference type="EMBL" id="KAH7304743.1"/>
    </source>
</evidence>
<name>A0A8K0WKJ8_9HYPO</name>
<evidence type="ECO:0000313" key="3">
    <source>
        <dbReference type="Proteomes" id="UP000813444"/>
    </source>
</evidence>
<feature type="signal peptide" evidence="1">
    <location>
        <begin position="1"/>
        <end position="18"/>
    </location>
</feature>
<dbReference type="AlphaFoldDB" id="A0A8K0WKJ8"/>
<keyword evidence="1" id="KW-0732">Signal</keyword>